<dbReference type="RefSeq" id="WP_263570147.1">
    <property type="nucleotide sequence ID" value="NZ_JAJIRN010000002.1"/>
</dbReference>
<reference evidence="3 4" key="1">
    <citation type="submission" date="2021-11" db="EMBL/GenBank/DDBJ databases">
        <authorList>
            <person name="Liang Q."/>
            <person name="Mou H."/>
            <person name="Liu Z."/>
        </authorList>
    </citation>
    <scope>NUCLEOTIDE SEQUENCE [LARGE SCALE GENOMIC DNA]</scope>
    <source>
        <strain evidence="3 4">CHU3</strain>
    </source>
</reference>
<evidence type="ECO:0000256" key="1">
    <source>
        <dbReference type="SAM" id="Phobius"/>
    </source>
</evidence>
<name>A0ABT2YB58_9BURK</name>
<dbReference type="InterPro" id="IPR012429">
    <property type="entry name" value="HGSNAT_cat"/>
</dbReference>
<organism evidence="3 4">
    <name type="scientific">Roseateles oligotrophus</name>
    <dbReference type="NCBI Taxonomy" id="1769250"/>
    <lineage>
        <taxon>Bacteria</taxon>
        <taxon>Pseudomonadati</taxon>
        <taxon>Pseudomonadota</taxon>
        <taxon>Betaproteobacteria</taxon>
        <taxon>Burkholderiales</taxon>
        <taxon>Sphaerotilaceae</taxon>
        <taxon>Roseateles</taxon>
    </lineage>
</organism>
<dbReference type="Proteomes" id="UP001209701">
    <property type="component" value="Unassembled WGS sequence"/>
</dbReference>
<dbReference type="Pfam" id="PF07786">
    <property type="entry name" value="HGSNAT_cat"/>
    <property type="match status" value="1"/>
</dbReference>
<feature type="transmembrane region" description="Helical" evidence="1">
    <location>
        <begin position="142"/>
        <end position="160"/>
    </location>
</feature>
<feature type="transmembrane region" description="Helical" evidence="1">
    <location>
        <begin position="180"/>
        <end position="206"/>
    </location>
</feature>
<feature type="transmembrane region" description="Helical" evidence="1">
    <location>
        <begin position="58"/>
        <end position="77"/>
    </location>
</feature>
<feature type="transmembrane region" description="Helical" evidence="1">
    <location>
        <begin position="12"/>
        <end position="29"/>
    </location>
</feature>
<evidence type="ECO:0000313" key="3">
    <source>
        <dbReference type="EMBL" id="MCV2367531.1"/>
    </source>
</evidence>
<gene>
    <name evidence="3" type="ORF">LNV07_05425</name>
</gene>
<feature type="transmembrane region" description="Helical" evidence="1">
    <location>
        <begin position="89"/>
        <end position="108"/>
    </location>
</feature>
<keyword evidence="1" id="KW-1133">Transmembrane helix</keyword>
<feature type="transmembrane region" description="Helical" evidence="1">
    <location>
        <begin position="270"/>
        <end position="287"/>
    </location>
</feature>
<evidence type="ECO:0000313" key="4">
    <source>
        <dbReference type="Proteomes" id="UP001209701"/>
    </source>
</evidence>
<evidence type="ECO:0000259" key="2">
    <source>
        <dbReference type="Pfam" id="PF07786"/>
    </source>
</evidence>
<comment type="caution">
    <text evidence="3">The sequence shown here is derived from an EMBL/GenBank/DDBJ whole genome shotgun (WGS) entry which is preliminary data.</text>
</comment>
<feature type="domain" description="Heparan-alpha-glucosaminide N-acetyltransferase catalytic" evidence="2">
    <location>
        <begin position="12"/>
        <end position="212"/>
    </location>
</feature>
<keyword evidence="1" id="KW-0472">Membrane</keyword>
<keyword evidence="1" id="KW-0812">Transmembrane</keyword>
<dbReference type="EMBL" id="JAJIRN010000002">
    <property type="protein sequence ID" value="MCV2367531.1"/>
    <property type="molecule type" value="Genomic_DNA"/>
</dbReference>
<accession>A0ABT2YB58</accession>
<feature type="transmembrane region" description="Helical" evidence="1">
    <location>
        <begin position="218"/>
        <end position="237"/>
    </location>
</feature>
<proteinExistence type="predicted"/>
<feature type="transmembrane region" description="Helical" evidence="1">
    <location>
        <begin position="307"/>
        <end position="324"/>
    </location>
</feature>
<protein>
    <submittedName>
        <fullName evidence="3">Heparan-alpha-glucosaminide N-acetyltransferase domain-containing protein</fullName>
    </submittedName>
</protein>
<sequence>MNHPVKPAQAQRLLSIDLLRGIVIVLMALDHTRDFFAPTPFNPLDLALGSPAWFWTRWITHLCAPIFVLLAGMSAYLRSRRRNRAEMMRYLLGRGALLVLLELTWVSFSWQFGYSVLILQVIWAIGMSMMALGLLLWLPSWAIALVAAGLILPHNLLDGWHGKDASWLMMAWHQGGYKQLWPGLGAVFAYPLMPWVGLIAAGYALGPLLTWTPPRRQRFLLAASLLLLLSFVVLRSGNFYGDPHDWVAQGRGFGFELMALVDVHKYPPSLLYLCITLSIGLAALALIERWVHRPPHALMLFGSRPMFFYLVHIALIHALAWVYMQWRFGGQVLEQGGWQAPPGYVPSLLICYLAWLTVLVLMFGLTRFWVRLSRARIKPV</sequence>
<dbReference type="PANTHER" id="PTHR40407">
    <property type="entry name" value="MEMBRANE PROTEIN-LIKE PROTEIN"/>
    <property type="match status" value="1"/>
</dbReference>
<feature type="transmembrane region" description="Helical" evidence="1">
    <location>
        <begin position="114"/>
        <end position="135"/>
    </location>
</feature>
<dbReference type="PANTHER" id="PTHR40407:SF1">
    <property type="entry name" value="HEPARAN-ALPHA-GLUCOSAMINIDE N-ACETYLTRANSFERASE CATALYTIC DOMAIN-CONTAINING PROTEIN"/>
    <property type="match status" value="1"/>
</dbReference>
<keyword evidence="4" id="KW-1185">Reference proteome</keyword>
<feature type="transmembrane region" description="Helical" evidence="1">
    <location>
        <begin position="344"/>
        <end position="370"/>
    </location>
</feature>